<evidence type="ECO:0000259" key="2">
    <source>
        <dbReference type="SMART" id="SM00225"/>
    </source>
</evidence>
<proteinExistence type="predicted"/>
<reference evidence="4" key="1">
    <citation type="submission" date="2022-11" db="UniProtKB">
        <authorList>
            <consortium name="WormBaseParasite"/>
        </authorList>
    </citation>
    <scope>IDENTIFICATION</scope>
</reference>
<dbReference type="WBParaSite" id="PDA_v2.g26021.t1">
    <property type="protein sequence ID" value="PDA_v2.g26021.t1"/>
    <property type="gene ID" value="PDA_v2.g26021"/>
</dbReference>
<feature type="compositionally biased region" description="Basic and acidic residues" evidence="1">
    <location>
        <begin position="281"/>
        <end position="300"/>
    </location>
</feature>
<feature type="domain" description="BTB" evidence="2">
    <location>
        <begin position="319"/>
        <end position="414"/>
    </location>
</feature>
<dbReference type="InterPro" id="IPR000210">
    <property type="entry name" value="BTB/POZ_dom"/>
</dbReference>
<dbReference type="InterPro" id="IPR011333">
    <property type="entry name" value="SKP1/BTB/POZ_sf"/>
</dbReference>
<evidence type="ECO:0000313" key="4">
    <source>
        <dbReference type="WBParaSite" id="PDA_v2.g26021.t1"/>
    </source>
</evidence>
<protein>
    <submittedName>
        <fullName evidence="4">BTB domain-containing protein</fullName>
    </submittedName>
</protein>
<dbReference type="Proteomes" id="UP000887578">
    <property type="component" value="Unplaced"/>
</dbReference>
<evidence type="ECO:0000256" key="1">
    <source>
        <dbReference type="SAM" id="MobiDB-lite"/>
    </source>
</evidence>
<evidence type="ECO:0000313" key="3">
    <source>
        <dbReference type="Proteomes" id="UP000887578"/>
    </source>
</evidence>
<dbReference type="SMART" id="SM00225">
    <property type="entry name" value="BTB"/>
    <property type="match status" value="1"/>
</dbReference>
<keyword evidence="3" id="KW-1185">Reference proteome</keyword>
<sequence length="467" mass="53347">MLLSSNLRKQVKLSFTSKTKIVFNETTEFSVFVSTKDNFNYTLHIDDVEGNIRDLKITPLNGLQNLPCDEDNGTYKTNAAELQYPFQFLIECDVEYKIVTPSTWSTEFGTCSDCLKFLNIFECLEGKIPFANYEFYKLQWFIKKVEEDFVEFTIKNPHQIQINGQKGDFNVISNVHQDLQLELFIVYDPKVIEMLNKNSENASKAEISTVSLSEPTVSTTDSVPKENPILETPLQKPIVNNTITFEDEQCHAEKNAKINDSVVDENVSNDQHVPSIVSPKVPEKQLNEITSENDKQKDASKPPTKSQNMAEATSFKTGDYVILISSDGKQIFSSASLLTRNSYIFATILKNIKKSPVKINVEEFHSDIIYSALDFLNGKNDAIHGKEIELYHFADKFSLRDLKKICCNKFDELLSLENVCKIIQIAYENYFEELKLKCIEMIRLNAEKIGESEIKTLPTEIYAEIFI</sequence>
<accession>A0A914Q437</accession>
<dbReference type="Gene3D" id="3.30.710.10">
    <property type="entry name" value="Potassium Channel Kv1.1, Chain A"/>
    <property type="match status" value="1"/>
</dbReference>
<feature type="region of interest" description="Disordered" evidence="1">
    <location>
        <begin position="269"/>
        <end position="310"/>
    </location>
</feature>
<name>A0A914Q437_9BILA</name>
<organism evidence="3 4">
    <name type="scientific">Panagrolaimus davidi</name>
    <dbReference type="NCBI Taxonomy" id="227884"/>
    <lineage>
        <taxon>Eukaryota</taxon>
        <taxon>Metazoa</taxon>
        <taxon>Ecdysozoa</taxon>
        <taxon>Nematoda</taxon>
        <taxon>Chromadorea</taxon>
        <taxon>Rhabditida</taxon>
        <taxon>Tylenchina</taxon>
        <taxon>Panagrolaimomorpha</taxon>
        <taxon>Panagrolaimoidea</taxon>
        <taxon>Panagrolaimidae</taxon>
        <taxon>Panagrolaimus</taxon>
    </lineage>
</organism>
<dbReference type="AlphaFoldDB" id="A0A914Q437"/>